<evidence type="ECO:0000313" key="1">
    <source>
        <dbReference type="EMBL" id="UOB20619.1"/>
    </source>
</evidence>
<evidence type="ECO:0000313" key="2">
    <source>
        <dbReference type="Proteomes" id="UP000830343"/>
    </source>
</evidence>
<dbReference type="Proteomes" id="UP000830343">
    <property type="component" value="Chromosome"/>
</dbReference>
<keyword evidence="2" id="KW-1185">Reference proteome</keyword>
<organism evidence="1 2">
    <name type="scientific">Macrococcus armenti</name>
    <dbReference type="NCBI Taxonomy" id="2875764"/>
    <lineage>
        <taxon>Bacteria</taxon>
        <taxon>Bacillati</taxon>
        <taxon>Bacillota</taxon>
        <taxon>Bacilli</taxon>
        <taxon>Bacillales</taxon>
        <taxon>Staphylococcaceae</taxon>
        <taxon>Macrococcus</taxon>
    </lineage>
</organism>
<gene>
    <name evidence="1" type="ORF">MRZ06_00615</name>
</gene>
<sequence>MERKKVARIVKRHRLIESIDEANQIMYLNKGDKSVSLSIDNAKKLYYK</sequence>
<reference evidence="1" key="2">
    <citation type="submission" date="2022-04" db="EMBL/GenBank/DDBJ databases">
        <title>Antimicrobial genetic elements in methicillin-resistant Macrococcus armenti.</title>
        <authorList>
            <person name="Keller J.E."/>
            <person name="Schwendener S."/>
            <person name="Pantucek R."/>
            <person name="Perreten V."/>
        </authorList>
    </citation>
    <scope>NUCLEOTIDE SEQUENCE</scope>
    <source>
        <strain evidence="1">CCM 2609</strain>
    </source>
</reference>
<reference evidence="1" key="1">
    <citation type="submission" date="2022-03" db="EMBL/GenBank/DDBJ databases">
        <authorList>
            <person name="Vrbovska V."/>
            <person name="Kovarovic V."/>
            <person name="Botka T."/>
            <person name="Pantucek R."/>
        </authorList>
    </citation>
    <scope>NUCLEOTIDE SEQUENCE</scope>
    <source>
        <strain evidence="1">CCM 2609</strain>
    </source>
</reference>
<proteinExistence type="predicted"/>
<name>A0ABY3ZWA1_9STAP</name>
<dbReference type="EMBL" id="CP094348">
    <property type="protein sequence ID" value="UOB20619.1"/>
    <property type="molecule type" value="Genomic_DNA"/>
</dbReference>
<dbReference type="RefSeq" id="WP_243365929.1">
    <property type="nucleotide sequence ID" value="NZ_CP094348.1"/>
</dbReference>
<protein>
    <submittedName>
        <fullName evidence="1">Uncharacterized protein</fullName>
    </submittedName>
</protein>
<accession>A0ABY3ZWA1</accession>